<dbReference type="EMBL" id="CP058235">
    <property type="protein sequence ID" value="QLC52554.1"/>
    <property type="molecule type" value="Genomic_DNA"/>
</dbReference>
<feature type="domain" description="Autotransporter" evidence="2">
    <location>
        <begin position="686"/>
        <end position="965"/>
    </location>
</feature>
<feature type="chain" id="PRO_5046286520" evidence="1">
    <location>
        <begin position="27"/>
        <end position="965"/>
    </location>
</feature>
<evidence type="ECO:0000256" key="1">
    <source>
        <dbReference type="SAM" id="SignalP"/>
    </source>
</evidence>
<keyword evidence="4" id="KW-1185">Reference proteome</keyword>
<proteinExistence type="predicted"/>
<dbReference type="SMART" id="SM00869">
    <property type="entry name" value="Autotransporter"/>
    <property type="match status" value="1"/>
</dbReference>
<accession>A0ABX6QI14</accession>
<evidence type="ECO:0000313" key="4">
    <source>
        <dbReference type="Proteomes" id="UP000509443"/>
    </source>
</evidence>
<dbReference type="SUPFAM" id="SSF103515">
    <property type="entry name" value="Autotransporter"/>
    <property type="match status" value="1"/>
</dbReference>
<dbReference type="NCBIfam" id="TIGR01414">
    <property type="entry name" value="autotrans_barl"/>
    <property type="match status" value="1"/>
</dbReference>
<dbReference type="PROSITE" id="PS51208">
    <property type="entry name" value="AUTOTRANSPORTER"/>
    <property type="match status" value="1"/>
</dbReference>
<dbReference type="Gene3D" id="2.160.20.20">
    <property type="match status" value="1"/>
</dbReference>
<name>A0ABX6QI14_9HYPH</name>
<dbReference type="InterPro" id="IPR036709">
    <property type="entry name" value="Autotransporte_beta_dom_sf"/>
</dbReference>
<gene>
    <name evidence="3" type="ORF">HWV54_01820</name>
</gene>
<feature type="signal peptide" evidence="1">
    <location>
        <begin position="1"/>
        <end position="26"/>
    </location>
</feature>
<evidence type="ECO:0000259" key="2">
    <source>
        <dbReference type="PROSITE" id="PS51208"/>
    </source>
</evidence>
<keyword evidence="1" id="KW-0732">Signal</keyword>
<dbReference type="InterPro" id="IPR006315">
    <property type="entry name" value="OM_autotransptr_brl_dom"/>
</dbReference>
<dbReference type="Proteomes" id="UP000509443">
    <property type="component" value="Chromosome"/>
</dbReference>
<dbReference type="InterPro" id="IPR012332">
    <property type="entry name" value="Autotransporter_pectin_lyase_C"/>
</dbReference>
<dbReference type="InterPro" id="IPR011050">
    <property type="entry name" value="Pectin_lyase_fold/virulence"/>
</dbReference>
<dbReference type="InterPro" id="IPR043990">
    <property type="entry name" value="AC_1"/>
</dbReference>
<protein>
    <submittedName>
        <fullName evidence="3">Autotransporter outer membrane beta-barrel domain-containing protein</fullName>
    </submittedName>
</protein>
<dbReference type="Pfam" id="PF03797">
    <property type="entry name" value="Autotransporter"/>
    <property type="match status" value="1"/>
</dbReference>
<sequence>MHKKYLSLYKVATVMMLSSIPFNAHAFPTLSAKNGENITGTANATYDKILVIGSGTIHGKDLKVEGPLTRWTETIREENGQETIIEHTRLRGIGVEASAPESQIYLENVDIQRVTIGLDLTNYSIIKITKGTINAGQNSDREIAGIKINNHSIAELNDITVDVINGPGAQITNGSVLNIAGGSITSFKSGISFVSSAEKNKLQNVTINTKENGIMTDASTVTLKNVTVENAQKGIYADNNSQIIVSAGSFQGKDLKIGLYAGNGSSIILEDGVTILSTQNAIQAEKAKSKITMTGGVLTTTGTQAAAYAKSSGQINLTNVVVNAKGNGLLADDQEAKIKMTGGTLTTTGIEAAAYAKSSGQINLINVVVNAEGNGLKVQGNQSKIILKDSKVFSDLLLVSAVDTKSPGISFVTAENSVLEGSAKILANDSDKINQTSLSLINGTTWLLKISTQEKDNAGNLLDITKRSHSEVSVLNLDNSSIIFDSPTEAHYQTLHIGAGKPDTAAVYNATRNAKIYFNTEWNNGTTIKNQKTDRLLIHGDVLGTTTVYFQNRLEKEIVQAENSGPLNTLGISLIQVSGKANKNSFKLKNGYIAIKGLPYKYTLTAYGSEADYGQANANQNLLGSGNNFWDFRLQNAFLDPNLRVKAVLPQVPSYFVMPNALFYTGLIDIVKQNTLLANMRTSIFRKEKKNSFFLYTYGSTGTLFSERAPRKYGYSGANFGYTALQGGATLAELEEHNITTHFGLVGTYGQLSFTPKDMKDAGKSILDKWSLTAYNSMQHKNGFYFDTLLSYEILKGDITNAIIGKTAKLKNAKMLSISTTVGKQFVTIIQGVTFEPQAQIAYQHLMFDTLADADGFKVDMNNPHQWMIRVGGRATKTFSITENSRSISFYGKVNMIKTMGDNEAIYIDKDYPLDPMGSFLEGGVGISAKLSQNVSLHGDISYQQKLQKTGITGTNFSGGIRYQF</sequence>
<dbReference type="Pfam" id="PF18883">
    <property type="entry name" value="AC_1"/>
    <property type="match status" value="1"/>
</dbReference>
<dbReference type="SUPFAM" id="SSF51126">
    <property type="entry name" value="Pectin lyase-like"/>
    <property type="match status" value="1"/>
</dbReference>
<reference evidence="3 4" key="1">
    <citation type="submission" date="2020-06" db="EMBL/GenBank/DDBJ databases">
        <title>Complete closed genome sequence of Bartonella alsatica CIP 105477.</title>
        <authorList>
            <person name="Thibau A."/>
            <person name="Schultze T.G."/>
            <person name="Kempf V.A.J."/>
        </authorList>
    </citation>
    <scope>NUCLEOTIDE SEQUENCE [LARGE SCALE GENOMIC DNA]</scope>
    <source>
        <strain evidence="3 4">CIP 105477</strain>
    </source>
</reference>
<dbReference type="InterPro" id="IPR005546">
    <property type="entry name" value="Autotransporte_beta"/>
</dbReference>
<organism evidence="3 4">
    <name type="scientific">Bartonella alsatica</name>
    <dbReference type="NCBI Taxonomy" id="52764"/>
    <lineage>
        <taxon>Bacteria</taxon>
        <taxon>Pseudomonadati</taxon>
        <taxon>Pseudomonadota</taxon>
        <taxon>Alphaproteobacteria</taxon>
        <taxon>Hyphomicrobiales</taxon>
        <taxon>Bartonellaceae</taxon>
        <taxon>Bartonella</taxon>
    </lineage>
</organism>
<evidence type="ECO:0000313" key="3">
    <source>
        <dbReference type="EMBL" id="QLC52554.1"/>
    </source>
</evidence>
<dbReference type="Gene3D" id="2.40.128.130">
    <property type="entry name" value="Autotransporter beta-domain"/>
    <property type="match status" value="1"/>
</dbReference>
<dbReference type="RefSeq" id="WP_005864760.1">
    <property type="nucleotide sequence ID" value="NZ_CACVBB010000004.1"/>
</dbReference>